<gene>
    <name evidence="1" type="ORF">JCM21714_1798</name>
</gene>
<dbReference type="OrthoDB" id="32865at2"/>
<evidence type="ECO:0000313" key="1">
    <source>
        <dbReference type="EMBL" id="GAE92780.1"/>
    </source>
</evidence>
<dbReference type="Pfam" id="PF05768">
    <property type="entry name" value="Glrx-like"/>
    <property type="match status" value="1"/>
</dbReference>
<dbReference type="Gene3D" id="3.40.30.10">
    <property type="entry name" value="Glutaredoxin"/>
    <property type="match status" value="1"/>
</dbReference>
<dbReference type="InterPro" id="IPR008554">
    <property type="entry name" value="Glutaredoxin-like"/>
</dbReference>
<dbReference type="InterPro" id="IPR036249">
    <property type="entry name" value="Thioredoxin-like_sf"/>
</dbReference>
<proteinExistence type="predicted"/>
<accession>W4VHA5</accession>
<protein>
    <submittedName>
        <fullName evidence="1">Glutaredoxin family protein</fullName>
    </submittedName>
</protein>
<reference evidence="1 2" key="1">
    <citation type="journal article" date="2014" name="Genome Announc.">
        <title>Draft Genome Sequence of the Boron-Tolerant and Moderately Halotolerant Bacterium Gracilibacillus boraciitolerans JCM 21714T.</title>
        <authorList>
            <person name="Ahmed I."/>
            <person name="Oshima K."/>
            <person name="Suda W."/>
            <person name="Kitamura K."/>
            <person name="Iida T."/>
            <person name="Ohmori Y."/>
            <person name="Fujiwara T."/>
            <person name="Hattori M."/>
            <person name="Ohkuma M."/>
        </authorList>
    </citation>
    <scope>NUCLEOTIDE SEQUENCE [LARGE SCALE GENOMIC DNA]</scope>
    <source>
        <strain evidence="1 2">JCM 21714</strain>
    </source>
</reference>
<dbReference type="EMBL" id="BAVS01000007">
    <property type="protein sequence ID" value="GAE92780.1"/>
    <property type="molecule type" value="Genomic_DNA"/>
</dbReference>
<dbReference type="AlphaFoldDB" id="W4VHA5"/>
<comment type="caution">
    <text evidence="1">The sequence shown here is derived from an EMBL/GenBank/DDBJ whole genome shotgun (WGS) entry which is preliminary data.</text>
</comment>
<dbReference type="STRING" id="1298598.JCM21714_1798"/>
<sequence length="82" mass="9754">MKLILYGKDNCSLCDQAMVILELLQQDYSFEFDTINIYNDEELLEKYHLMIPVITYRDTIIDKGLVDMETIENYLKSKNPRK</sequence>
<dbReference type="RefSeq" id="WP_035722858.1">
    <property type="nucleotide sequence ID" value="NZ_BAVS01000007.1"/>
</dbReference>
<name>W4VHA5_9BACI</name>
<keyword evidence="2" id="KW-1185">Reference proteome</keyword>
<organism evidence="1 2">
    <name type="scientific">Gracilibacillus boraciitolerans JCM 21714</name>
    <dbReference type="NCBI Taxonomy" id="1298598"/>
    <lineage>
        <taxon>Bacteria</taxon>
        <taxon>Bacillati</taxon>
        <taxon>Bacillota</taxon>
        <taxon>Bacilli</taxon>
        <taxon>Bacillales</taxon>
        <taxon>Bacillaceae</taxon>
        <taxon>Gracilibacillus</taxon>
    </lineage>
</organism>
<dbReference type="eggNOG" id="COG0695">
    <property type="taxonomic scope" value="Bacteria"/>
</dbReference>
<dbReference type="SUPFAM" id="SSF52833">
    <property type="entry name" value="Thioredoxin-like"/>
    <property type="match status" value="1"/>
</dbReference>
<dbReference type="Proteomes" id="UP000019102">
    <property type="component" value="Unassembled WGS sequence"/>
</dbReference>
<evidence type="ECO:0000313" key="2">
    <source>
        <dbReference type="Proteomes" id="UP000019102"/>
    </source>
</evidence>